<reference evidence="3 4" key="1">
    <citation type="journal article" date="2015" name="Fungal Genet. Biol.">
        <title>Evolution of novel wood decay mechanisms in Agaricales revealed by the genome sequences of Fistulina hepatica and Cylindrobasidium torrendii.</title>
        <authorList>
            <person name="Floudas D."/>
            <person name="Held B.W."/>
            <person name="Riley R."/>
            <person name="Nagy L.G."/>
            <person name="Koehler G."/>
            <person name="Ransdell A.S."/>
            <person name="Younus H."/>
            <person name="Chow J."/>
            <person name="Chiniquy J."/>
            <person name="Lipzen A."/>
            <person name="Tritt A."/>
            <person name="Sun H."/>
            <person name="Haridas S."/>
            <person name="LaButti K."/>
            <person name="Ohm R.A."/>
            <person name="Kues U."/>
            <person name="Blanchette R.A."/>
            <person name="Grigoriev I.V."/>
            <person name="Minto R.E."/>
            <person name="Hibbett D.S."/>
        </authorList>
    </citation>
    <scope>NUCLEOTIDE SEQUENCE [LARGE SCALE GENOMIC DNA]</scope>
    <source>
        <strain evidence="3 4">ATCC 64428</strain>
    </source>
</reference>
<dbReference type="SUPFAM" id="SSF56235">
    <property type="entry name" value="N-terminal nucleophile aminohydrolases (Ntn hydrolases)"/>
    <property type="match status" value="1"/>
</dbReference>
<dbReference type="GO" id="GO:0005886">
    <property type="term" value="C:plasma membrane"/>
    <property type="evidence" value="ECO:0007669"/>
    <property type="project" value="TreeGrafter"/>
</dbReference>
<evidence type="ECO:0000256" key="1">
    <source>
        <dbReference type="PIRSR" id="PIRSR600101-1"/>
    </source>
</evidence>
<feature type="active site" description="Nucleophile" evidence="1">
    <location>
        <position position="274"/>
    </location>
</feature>
<proteinExistence type="predicted"/>
<accession>A0A0D7AAN3</accession>
<dbReference type="InterPro" id="IPR043137">
    <property type="entry name" value="GGT_ssub_C"/>
</dbReference>
<dbReference type="InterPro" id="IPR043138">
    <property type="entry name" value="GGT_lsub"/>
</dbReference>
<gene>
    <name evidence="3" type="ORF">FISHEDRAFT_65915</name>
</gene>
<dbReference type="GO" id="GO:0036374">
    <property type="term" value="F:glutathione hydrolase activity"/>
    <property type="evidence" value="ECO:0007669"/>
    <property type="project" value="InterPro"/>
</dbReference>
<evidence type="ECO:0000313" key="4">
    <source>
        <dbReference type="Proteomes" id="UP000054144"/>
    </source>
</evidence>
<dbReference type="InterPro" id="IPR000101">
    <property type="entry name" value="GGT_peptidase"/>
</dbReference>
<feature type="binding site" evidence="2">
    <location>
        <position position="382"/>
    </location>
    <ligand>
        <name>L-glutamate</name>
        <dbReference type="ChEBI" id="CHEBI:29985"/>
    </ligand>
</feature>
<protein>
    <submittedName>
        <fullName evidence="3">Gamma-glutamyltranspeptidase</fullName>
    </submittedName>
</protein>
<sequence>MVRACGAIVWELGTASEIGAQVLRDGGNAADALIASVLAVGTLACYNSGIGGGGFALYECLDSRSAAPVSRSQRRRWLSVAVLGELRELGELHRKYRKLPWRRLIHKHPALSAMYVRDGRFVSEGTTLYGPKLARTLAKIAEKGADAFYEADMAQDIVNAVRKAGGVMTTADLRDFMVRYAKPLSMNYRGYTVTAASAPSSGSMVLQALTGPGTIVDTHRLIESLKFAYAHRTLLGEPPYVKGLDLAQDALVDAERAKHFASLIDDSKTQPPGTNHIIVADNDGLVISMTTTITLPYYHLITVRRYWGSRIVVPSSGIVLNDSMEDFSVQDILASANPIFSGYLPTPANYIEGGKRPLSSTSPFIIDDAQGRFCYSGGAAGGSRIISCNVQQARNFLDYGMAPADALGQPRLHDQLAPQEMHLEHRFDDTTADALGALGHPVMRIPHSGEWAVSREPRLTNSGGRIVRV</sequence>
<organism evidence="3 4">
    <name type="scientific">Fistulina hepatica ATCC 64428</name>
    <dbReference type="NCBI Taxonomy" id="1128425"/>
    <lineage>
        <taxon>Eukaryota</taxon>
        <taxon>Fungi</taxon>
        <taxon>Dikarya</taxon>
        <taxon>Basidiomycota</taxon>
        <taxon>Agaricomycotina</taxon>
        <taxon>Agaricomycetes</taxon>
        <taxon>Agaricomycetidae</taxon>
        <taxon>Agaricales</taxon>
        <taxon>Fistulinaceae</taxon>
        <taxon>Fistulina</taxon>
    </lineage>
</organism>
<dbReference type="OrthoDB" id="1081007at2759"/>
<dbReference type="Proteomes" id="UP000054144">
    <property type="component" value="Unassembled WGS sequence"/>
</dbReference>
<feature type="binding site" evidence="2">
    <location>
        <position position="64"/>
    </location>
    <ligand>
        <name>L-glutamate</name>
        <dbReference type="ChEBI" id="CHEBI:29985"/>
    </ligand>
</feature>
<feature type="binding site" evidence="2">
    <location>
        <begin position="359"/>
        <end position="360"/>
    </location>
    <ligand>
        <name>L-glutamate</name>
        <dbReference type="ChEBI" id="CHEBI:29985"/>
    </ligand>
</feature>
<evidence type="ECO:0000256" key="2">
    <source>
        <dbReference type="PIRSR" id="PIRSR600101-2"/>
    </source>
</evidence>
<dbReference type="PANTHER" id="PTHR11686:SF62">
    <property type="entry name" value="GLUTATHIONE HYDROLASE"/>
    <property type="match status" value="1"/>
</dbReference>
<dbReference type="EMBL" id="KN881914">
    <property type="protein sequence ID" value="KIY47873.1"/>
    <property type="molecule type" value="Genomic_DNA"/>
</dbReference>
<dbReference type="PRINTS" id="PR01210">
    <property type="entry name" value="GGTRANSPTASE"/>
</dbReference>
<feature type="binding site" evidence="2">
    <location>
        <position position="326"/>
    </location>
    <ligand>
        <name>L-glutamate</name>
        <dbReference type="ChEBI" id="CHEBI:29985"/>
    </ligand>
</feature>
<dbReference type="PANTHER" id="PTHR11686">
    <property type="entry name" value="GAMMA GLUTAMYL TRANSPEPTIDASE"/>
    <property type="match status" value="1"/>
</dbReference>
<keyword evidence="4" id="KW-1185">Reference proteome</keyword>
<dbReference type="InterPro" id="IPR029055">
    <property type="entry name" value="Ntn_hydrolases_N"/>
</dbReference>
<dbReference type="Pfam" id="PF01019">
    <property type="entry name" value="G_glu_transpept"/>
    <property type="match status" value="1"/>
</dbReference>
<dbReference type="GO" id="GO:0006751">
    <property type="term" value="P:glutathione catabolic process"/>
    <property type="evidence" value="ECO:0007669"/>
    <property type="project" value="InterPro"/>
</dbReference>
<dbReference type="Gene3D" id="1.10.246.130">
    <property type="match status" value="1"/>
</dbReference>
<dbReference type="Gene3D" id="3.60.20.40">
    <property type="match status" value="1"/>
</dbReference>
<evidence type="ECO:0000313" key="3">
    <source>
        <dbReference type="EMBL" id="KIY47873.1"/>
    </source>
</evidence>
<name>A0A0D7AAN3_9AGAR</name>
<dbReference type="AlphaFoldDB" id="A0A0D7AAN3"/>